<evidence type="ECO:0000256" key="6">
    <source>
        <dbReference type="ARBA" id="ARBA00022833"/>
    </source>
</evidence>
<feature type="active site" description="Proton donor" evidence="10">
    <location>
        <position position="222"/>
    </location>
</feature>
<dbReference type="Gene3D" id="3.60.15.10">
    <property type="entry name" value="Ribonuclease Z/Hydroxyacylglutathione hydrolase-like"/>
    <property type="match status" value="1"/>
</dbReference>
<feature type="region of interest" description="Disordered" evidence="13">
    <location>
        <begin position="1"/>
        <end position="20"/>
    </location>
</feature>
<keyword evidence="8 9" id="KW-0694">RNA-binding</keyword>
<keyword evidence="3 12" id="KW-0479">Metal-binding</keyword>
<dbReference type="NCBIfam" id="TIGR00649">
    <property type="entry name" value="MG423"/>
    <property type="match status" value="1"/>
</dbReference>
<comment type="caution">
    <text evidence="15">The sequence shown here is derived from an EMBL/GenBank/DDBJ whole genome shotgun (WGS) entry which is preliminary data.</text>
</comment>
<feature type="binding site" evidence="12">
    <location>
        <position position="422"/>
    </location>
    <ligand>
        <name>Zn(2+)</name>
        <dbReference type="ChEBI" id="CHEBI:29105"/>
        <label>1</label>
        <note>catalytic</note>
    </ligand>
</feature>
<dbReference type="Pfam" id="PF07521">
    <property type="entry name" value="RMMBL"/>
    <property type="match status" value="1"/>
</dbReference>
<dbReference type="GO" id="GO:0004521">
    <property type="term" value="F:RNA endonuclease activity"/>
    <property type="evidence" value="ECO:0007669"/>
    <property type="project" value="UniProtKB-UniRule"/>
</dbReference>
<feature type="domain" description="Metallo-beta-lactamase" evidence="14">
    <location>
        <begin position="43"/>
        <end position="242"/>
    </location>
</feature>
<keyword evidence="7 9" id="KW-0269">Exonuclease</keyword>
<gene>
    <name evidence="9" type="primary">rnj</name>
    <name evidence="15" type="ORF">FJZ00_03920</name>
</gene>
<feature type="binding site" evidence="12">
    <location>
        <position position="71"/>
    </location>
    <ligand>
        <name>Ca(2+)</name>
        <dbReference type="ChEBI" id="CHEBI:29108"/>
    </ligand>
</feature>
<dbReference type="GO" id="GO:0003723">
    <property type="term" value="F:RNA binding"/>
    <property type="evidence" value="ECO:0007669"/>
    <property type="project" value="UniProtKB-UniRule"/>
</dbReference>
<organism evidence="15 16">
    <name type="scientific">Candidatus Tanganyikabacteria bacterium</name>
    <dbReference type="NCBI Taxonomy" id="2961651"/>
    <lineage>
        <taxon>Bacteria</taxon>
        <taxon>Bacillati</taxon>
        <taxon>Candidatus Sericytochromatia</taxon>
        <taxon>Candidatus Tanganyikabacteria</taxon>
    </lineage>
</organism>
<evidence type="ECO:0000256" key="4">
    <source>
        <dbReference type="ARBA" id="ARBA00022759"/>
    </source>
</evidence>
<dbReference type="InterPro" id="IPR055132">
    <property type="entry name" value="RNase_J_b_CASP"/>
</dbReference>
<dbReference type="InterPro" id="IPR042173">
    <property type="entry name" value="RNase_J_2"/>
</dbReference>
<dbReference type="InterPro" id="IPR030854">
    <property type="entry name" value="RNase_J_bac"/>
</dbReference>
<dbReference type="Pfam" id="PF17770">
    <property type="entry name" value="RNase_J_C"/>
    <property type="match status" value="1"/>
</dbReference>
<feature type="binding site" evidence="9 11">
    <location>
        <begin position="396"/>
        <end position="400"/>
    </location>
    <ligand>
        <name>substrate</name>
    </ligand>
</feature>
<keyword evidence="4 9" id="KW-0255">Endonuclease</keyword>
<proteinExistence type="inferred from homology"/>
<dbReference type="InterPro" id="IPR004613">
    <property type="entry name" value="RNase_J"/>
</dbReference>
<comment type="cofactor">
    <cofactor evidence="12">
        <name>Ca(2+)</name>
        <dbReference type="ChEBI" id="CHEBI:29108"/>
    </cofactor>
    <text evidence="12">Binds 1 Ca(2+) cation per subunit. Seen in 1 crystal structure, it is not clear if it is physiologically important.</text>
</comment>
<keyword evidence="9" id="KW-0698">rRNA processing</keyword>
<dbReference type="GO" id="GO:0004534">
    <property type="term" value="F:5'-3' RNA exonuclease activity"/>
    <property type="evidence" value="ECO:0007669"/>
    <property type="project" value="UniProtKB-UniRule"/>
</dbReference>
<keyword evidence="12" id="KW-0106">Calcium</keyword>
<evidence type="ECO:0000259" key="14">
    <source>
        <dbReference type="SMART" id="SM00849"/>
    </source>
</evidence>
<dbReference type="GO" id="GO:0005737">
    <property type="term" value="C:cytoplasm"/>
    <property type="evidence" value="ECO:0007669"/>
    <property type="project" value="UniProtKB-SubCell"/>
</dbReference>
<evidence type="ECO:0000256" key="9">
    <source>
        <dbReference type="HAMAP-Rule" id="MF_01491"/>
    </source>
</evidence>
<dbReference type="PROSITE" id="PS01292">
    <property type="entry name" value="UPF0036"/>
    <property type="match status" value="1"/>
</dbReference>
<dbReference type="Gene3D" id="3.10.20.580">
    <property type="match status" value="1"/>
</dbReference>
<dbReference type="Gene3D" id="3.40.50.10710">
    <property type="entry name" value="Metallo-hydrolase/oxidoreductase"/>
    <property type="match status" value="1"/>
</dbReference>
<comment type="subcellular location">
    <subcellularLocation>
        <location evidence="9">Cytoplasm</location>
    </subcellularLocation>
</comment>
<dbReference type="SMART" id="SM00849">
    <property type="entry name" value="Lactamase_B"/>
    <property type="match status" value="1"/>
</dbReference>
<name>A0A937X4X8_9BACT</name>
<evidence type="ECO:0000256" key="3">
    <source>
        <dbReference type="ARBA" id="ARBA00022723"/>
    </source>
</evidence>
<dbReference type="PIRSF" id="PIRSF004803">
    <property type="entry name" value="RnjA"/>
    <property type="match status" value="1"/>
</dbReference>
<keyword evidence="1 9" id="KW-0963">Cytoplasm</keyword>
<dbReference type="InterPro" id="IPR011108">
    <property type="entry name" value="RMMBL"/>
</dbReference>
<comment type="cofactor">
    <cofactor evidence="12">
        <name>Zn(2+)</name>
        <dbReference type="ChEBI" id="CHEBI:29105"/>
    </cofactor>
    <text evidence="12">Binds 2 Zn(2+) ions per subunit. It is not clear if Zn(2+) or Mg(2+) is physiologically important.</text>
</comment>
<dbReference type="InterPro" id="IPR001587">
    <property type="entry name" value="RNase_J_CS"/>
</dbReference>
<comment type="subunit">
    <text evidence="9">Homodimer, may be a subunit of the RNA degradosome.</text>
</comment>
<evidence type="ECO:0000256" key="13">
    <source>
        <dbReference type="SAM" id="MobiDB-lite"/>
    </source>
</evidence>
<feature type="binding site" evidence="12">
    <location>
        <position position="101"/>
    </location>
    <ligand>
        <name>Zn(2+)</name>
        <dbReference type="ChEBI" id="CHEBI:29105"/>
        <label>1</label>
        <note>catalytic</note>
    </ligand>
</feature>
<dbReference type="InterPro" id="IPR036866">
    <property type="entry name" value="RibonucZ/Hydroxyglut_hydro"/>
</dbReference>
<dbReference type="Pfam" id="PF22505">
    <property type="entry name" value="RNase_J_b_CASP"/>
    <property type="match status" value="1"/>
</dbReference>
<dbReference type="Proteomes" id="UP000703893">
    <property type="component" value="Unassembled WGS sequence"/>
</dbReference>
<sequence>MTIWSDDTARDGADEAPEDTLTDAAKSPAKLRVIPLGGLGEIGKNCWIVETEEDMILLDCGFAFPTEEMYGVDLVLPDFQYLVQKADKLRGIFVSHGHEDHIGGLPFLYRELPSLEVPIYGTPFTMALVEKKLNEVSALRNKVPLELRGPRERVNCGTLEVELIRVCHSIADAVGFAISTPEGTVIYSGDFKMDQTPMDGHHFDFYRFADLGEKGVLLLLSDSTNAERDGLTPSERMVGEGLDFAFHRAHGRVIVATFSSNIQRIQQIINVAAAHGRKVAIAGRSMQMVADTALKLGYLEYPDGVVVKIDEVKELPHSEVCIVTTGSQGEPMSGLNRIAHGDHKHINVVAGDTVIISAVPIPGNEKLVNRTINKLFSKGAEVIYEGERTNARATRHVSGHASSEELKLLLTLTRPKFFVPIHGEPKHLVHHAELAVDVGVKPTHVFILENGYVLGLNRDSARIVEQVPADPVLVDGNLLRDIGASMLKDRKQLAMDGVVSVVVTIDEEAYLVDGPEIMTQGFVHAKELENFIDGAKERVVDTLAACRDDGITELSAMRQQIKEDLAKFLYEKSKRRPVLLPIIQVARGIPSPMREPDAIVRVD</sequence>
<dbReference type="EC" id="3.1.-.-" evidence="9"/>
<dbReference type="SUPFAM" id="SSF56281">
    <property type="entry name" value="Metallo-hydrolase/oxidoreductase"/>
    <property type="match status" value="1"/>
</dbReference>
<dbReference type="PANTHER" id="PTHR43694:SF1">
    <property type="entry name" value="RIBONUCLEASE J"/>
    <property type="match status" value="1"/>
</dbReference>
<dbReference type="CDD" id="cd07714">
    <property type="entry name" value="RNaseJ_MBL-fold"/>
    <property type="match status" value="1"/>
</dbReference>
<evidence type="ECO:0000256" key="2">
    <source>
        <dbReference type="ARBA" id="ARBA00022722"/>
    </source>
</evidence>
<evidence type="ECO:0000256" key="8">
    <source>
        <dbReference type="ARBA" id="ARBA00022884"/>
    </source>
</evidence>
<dbReference type="HAMAP" id="MF_01491">
    <property type="entry name" value="RNase_J_bact"/>
    <property type="match status" value="1"/>
</dbReference>
<dbReference type="GO" id="GO:0008270">
    <property type="term" value="F:zinc ion binding"/>
    <property type="evidence" value="ECO:0007669"/>
    <property type="project" value="InterPro"/>
</dbReference>
<evidence type="ECO:0000256" key="11">
    <source>
        <dbReference type="PIRSR" id="PIRSR004803-2"/>
    </source>
</evidence>
<dbReference type="PANTHER" id="PTHR43694">
    <property type="entry name" value="RIBONUCLEASE J"/>
    <property type="match status" value="1"/>
</dbReference>
<evidence type="ECO:0000256" key="5">
    <source>
        <dbReference type="ARBA" id="ARBA00022801"/>
    </source>
</evidence>
<evidence type="ECO:0000313" key="15">
    <source>
        <dbReference type="EMBL" id="MBM3274274.1"/>
    </source>
</evidence>
<evidence type="ECO:0000256" key="1">
    <source>
        <dbReference type="ARBA" id="ARBA00022490"/>
    </source>
</evidence>
<feature type="binding site" evidence="12">
    <location>
        <position position="168"/>
    </location>
    <ligand>
        <name>Zn(2+)</name>
        <dbReference type="ChEBI" id="CHEBI:29105"/>
        <label>1</label>
        <note>catalytic</note>
    </ligand>
</feature>
<reference evidence="15 16" key="1">
    <citation type="submission" date="2019-03" db="EMBL/GenBank/DDBJ databases">
        <title>Lake Tanganyika Metagenome-Assembled Genomes (MAGs).</title>
        <authorList>
            <person name="Tran P."/>
        </authorList>
    </citation>
    <scope>NUCLEOTIDE SEQUENCE [LARGE SCALE GENOMIC DNA]</scope>
    <source>
        <strain evidence="15">K_DeepCast_65m_m2_236</strain>
    </source>
</reference>
<dbReference type="Pfam" id="PF12706">
    <property type="entry name" value="Lactamase_B_2"/>
    <property type="match status" value="1"/>
</dbReference>
<feature type="binding site" evidence="12">
    <location>
        <position position="100"/>
    </location>
    <ligand>
        <name>Zn(2+)</name>
        <dbReference type="ChEBI" id="CHEBI:29105"/>
        <label>1</label>
        <note>catalytic</note>
    </ligand>
</feature>
<dbReference type="GO" id="GO:0006364">
    <property type="term" value="P:rRNA processing"/>
    <property type="evidence" value="ECO:0007669"/>
    <property type="project" value="UniProtKB-UniRule"/>
</dbReference>
<feature type="binding site" evidence="11">
    <location>
        <begin position="259"/>
        <end position="261"/>
    </location>
    <ligand>
        <name>substrate</name>
    </ligand>
</feature>
<feature type="binding site" evidence="12">
    <location>
        <position position="96"/>
    </location>
    <ligand>
        <name>Zn(2+)</name>
        <dbReference type="ChEBI" id="CHEBI:29105"/>
        <label>1</label>
        <note>catalytic</note>
    </ligand>
</feature>
<evidence type="ECO:0000256" key="7">
    <source>
        <dbReference type="ARBA" id="ARBA00022839"/>
    </source>
</evidence>
<dbReference type="AlphaFoldDB" id="A0A937X4X8"/>
<dbReference type="InterPro" id="IPR041636">
    <property type="entry name" value="RNase_J_C"/>
</dbReference>
<evidence type="ECO:0000256" key="10">
    <source>
        <dbReference type="PIRSR" id="PIRSR004803-1"/>
    </source>
</evidence>
<comment type="similarity">
    <text evidence="9">Belongs to the metallo-beta-lactamase superfamily. RNA-metabolizing metallo-beta-lactamase-like family. Bacterial RNase J subfamily.</text>
</comment>
<feature type="binding site" evidence="12">
    <location>
        <position position="73"/>
    </location>
    <ligand>
        <name>Ca(2+)</name>
        <dbReference type="ChEBI" id="CHEBI:29108"/>
    </ligand>
</feature>
<evidence type="ECO:0000313" key="16">
    <source>
        <dbReference type="Proteomes" id="UP000703893"/>
    </source>
</evidence>
<dbReference type="InterPro" id="IPR001279">
    <property type="entry name" value="Metallo-B-lactamas"/>
</dbReference>
<evidence type="ECO:0000256" key="12">
    <source>
        <dbReference type="PIRSR" id="PIRSR004803-3"/>
    </source>
</evidence>
<accession>A0A937X4X8</accession>
<dbReference type="EMBL" id="VGJX01000169">
    <property type="protein sequence ID" value="MBM3274274.1"/>
    <property type="molecule type" value="Genomic_DNA"/>
</dbReference>
<protein>
    <recommendedName>
        <fullName evidence="9">Ribonuclease J</fullName>
        <shortName evidence="9">RNase J</shortName>
        <ecNumber evidence="9">3.1.-.-</ecNumber>
    </recommendedName>
</protein>
<feature type="binding site" evidence="12">
    <location>
        <position position="190"/>
    </location>
    <ligand>
        <name>Zn(2+)</name>
        <dbReference type="ChEBI" id="CHEBI:29105"/>
        <label>1</label>
        <note>catalytic</note>
    </ligand>
</feature>
<keyword evidence="6 12" id="KW-0862">Zinc</keyword>
<keyword evidence="2 9" id="KW-0540">Nuclease</keyword>
<feature type="active site" description="Proton acceptor" evidence="10">
    <location>
        <position position="400"/>
    </location>
</feature>
<feature type="binding site" evidence="12">
    <location>
        <position position="475"/>
    </location>
    <ligand>
        <name>Ca(2+)</name>
        <dbReference type="ChEBI" id="CHEBI:29108"/>
    </ligand>
</feature>
<feature type="binding site" evidence="12">
    <location>
        <position position="98"/>
    </location>
    <ligand>
        <name>Zn(2+)</name>
        <dbReference type="ChEBI" id="CHEBI:29105"/>
        <label>1</label>
        <note>catalytic</note>
    </ligand>
</feature>
<keyword evidence="5 9" id="KW-0378">Hydrolase</keyword>
<comment type="function">
    <text evidence="9">An RNase that has 5'-3' exonuclease and possibly endonuclease activity. Involved in maturation of rRNA and in some organisms also mRNA maturation and/or decay.</text>
</comment>